<gene>
    <name evidence="1" type="ORF">IAA98_09275</name>
</gene>
<protein>
    <submittedName>
        <fullName evidence="1">Uncharacterized protein</fullName>
    </submittedName>
</protein>
<name>A0A9D1GZE2_9ACTN</name>
<reference evidence="1" key="2">
    <citation type="journal article" date="2021" name="PeerJ">
        <title>Extensive microbial diversity within the chicken gut microbiome revealed by metagenomics and culture.</title>
        <authorList>
            <person name="Gilroy R."/>
            <person name="Ravi A."/>
            <person name="Getino M."/>
            <person name="Pursley I."/>
            <person name="Horton D.L."/>
            <person name="Alikhan N.F."/>
            <person name="Baker D."/>
            <person name="Gharbi K."/>
            <person name="Hall N."/>
            <person name="Watson M."/>
            <person name="Adriaenssens E.M."/>
            <person name="Foster-Nyarko E."/>
            <person name="Jarju S."/>
            <person name="Secka A."/>
            <person name="Antonio M."/>
            <person name="Oren A."/>
            <person name="Chaudhuri R.R."/>
            <person name="La Ragione R."/>
            <person name="Hildebrand F."/>
            <person name="Pallen M.J."/>
        </authorList>
    </citation>
    <scope>NUCLEOTIDE SEQUENCE</scope>
    <source>
        <strain evidence="1">ChiGjej1B1-24693</strain>
    </source>
</reference>
<dbReference type="EMBL" id="DVLP01000275">
    <property type="protein sequence ID" value="HIT75763.1"/>
    <property type="molecule type" value="Genomic_DNA"/>
</dbReference>
<dbReference type="Proteomes" id="UP000886842">
    <property type="component" value="Unassembled WGS sequence"/>
</dbReference>
<evidence type="ECO:0000313" key="1">
    <source>
        <dbReference type="EMBL" id="HIT75763.1"/>
    </source>
</evidence>
<evidence type="ECO:0000313" key="2">
    <source>
        <dbReference type="Proteomes" id="UP000886842"/>
    </source>
</evidence>
<proteinExistence type="predicted"/>
<accession>A0A9D1GZE2</accession>
<organism evidence="1 2">
    <name type="scientific">Candidatus Avipropionibacterium avicola</name>
    <dbReference type="NCBI Taxonomy" id="2840701"/>
    <lineage>
        <taxon>Bacteria</taxon>
        <taxon>Bacillati</taxon>
        <taxon>Actinomycetota</taxon>
        <taxon>Actinomycetes</taxon>
        <taxon>Propionibacteriales</taxon>
        <taxon>Propionibacteriaceae</taxon>
        <taxon>Propionibacteriaceae incertae sedis</taxon>
        <taxon>Candidatus Avipropionibacterium</taxon>
    </lineage>
</organism>
<comment type="caution">
    <text evidence="1">The sequence shown here is derived from an EMBL/GenBank/DDBJ whole genome shotgun (WGS) entry which is preliminary data.</text>
</comment>
<reference evidence="1" key="1">
    <citation type="submission" date="2020-10" db="EMBL/GenBank/DDBJ databases">
        <authorList>
            <person name="Gilroy R."/>
        </authorList>
    </citation>
    <scope>NUCLEOTIDE SEQUENCE</scope>
    <source>
        <strain evidence="1">ChiGjej1B1-24693</strain>
    </source>
</reference>
<dbReference type="AlphaFoldDB" id="A0A9D1GZE2"/>
<sequence>MRRFLLFAAGVTVGVIVVLKGRELVTKKLPAAVTEQVNKQATGVFDRITEFASEARAASAERESELRDALGLVEDRDSQPTHD</sequence>